<organism evidence="2 3">
    <name type="scientific">Sphingobium ummariense RL-3</name>
    <dbReference type="NCBI Taxonomy" id="1346791"/>
    <lineage>
        <taxon>Bacteria</taxon>
        <taxon>Pseudomonadati</taxon>
        <taxon>Pseudomonadota</taxon>
        <taxon>Alphaproteobacteria</taxon>
        <taxon>Sphingomonadales</taxon>
        <taxon>Sphingomonadaceae</taxon>
        <taxon>Sphingobium</taxon>
    </lineage>
</organism>
<dbReference type="eggNOG" id="ENOG502ZSV5">
    <property type="taxonomic scope" value="Bacteria"/>
</dbReference>
<dbReference type="Proteomes" id="UP000015523">
    <property type="component" value="Unassembled WGS sequence"/>
</dbReference>
<keyword evidence="1" id="KW-0472">Membrane</keyword>
<keyword evidence="3" id="KW-1185">Reference proteome</keyword>
<dbReference type="PATRIC" id="fig|1346791.3.peg.1476"/>
<dbReference type="STRING" id="1346791.M529_07695"/>
<accession>T0J453</accession>
<dbReference type="EMBL" id="AUWY01000058">
    <property type="protein sequence ID" value="EQB32711.1"/>
    <property type="molecule type" value="Genomic_DNA"/>
</dbReference>
<keyword evidence="1" id="KW-0812">Transmembrane</keyword>
<proteinExistence type="predicted"/>
<feature type="transmembrane region" description="Helical" evidence="1">
    <location>
        <begin position="172"/>
        <end position="189"/>
    </location>
</feature>
<feature type="transmembrane region" description="Helical" evidence="1">
    <location>
        <begin position="59"/>
        <end position="79"/>
    </location>
</feature>
<feature type="transmembrane region" description="Helical" evidence="1">
    <location>
        <begin position="33"/>
        <end position="53"/>
    </location>
</feature>
<evidence type="ECO:0000313" key="2">
    <source>
        <dbReference type="EMBL" id="EQB32711.1"/>
    </source>
</evidence>
<dbReference type="AlphaFoldDB" id="T0J453"/>
<evidence type="ECO:0000313" key="3">
    <source>
        <dbReference type="Proteomes" id="UP000015523"/>
    </source>
</evidence>
<evidence type="ECO:0000256" key="1">
    <source>
        <dbReference type="SAM" id="Phobius"/>
    </source>
</evidence>
<feature type="transmembrane region" description="Helical" evidence="1">
    <location>
        <begin position="146"/>
        <end position="165"/>
    </location>
</feature>
<keyword evidence="1" id="KW-1133">Transmembrane helix</keyword>
<feature type="transmembrane region" description="Helical" evidence="1">
    <location>
        <begin position="109"/>
        <end position="134"/>
    </location>
</feature>
<protein>
    <submittedName>
        <fullName evidence="2">Uncharacterized protein</fullName>
    </submittedName>
</protein>
<gene>
    <name evidence="2" type="ORF">M529_07695</name>
</gene>
<sequence>MAAFDVMMGTGAAAAAAGVLVLRLSWARARRSAGLNAVGWLLILAGISAGMVAAGAWGVAVVAIIAMGTAAVLLGHAALTSPPGRSRPSERRAHMLPGKGEPLHLGQRVLTFLLAVPGAMLSALLVALAARAGAGAADWHEANGNALALFLLPTLWGVFAFLLLMLRRRGQLLLLALPAAASAAILWLGPQA</sequence>
<dbReference type="RefSeq" id="WP_021317431.1">
    <property type="nucleotide sequence ID" value="NZ_AUWY01000058.1"/>
</dbReference>
<reference evidence="2 3" key="1">
    <citation type="journal article" date="2013" name="Genome Announc.">
        <title>Draft Genome Sequence of Sphingobium ummariense Strain RL-3, a Hexachlorocyclohexane-Degrading Bacterium.</title>
        <authorList>
            <person name="Kohli P."/>
            <person name="Dua A."/>
            <person name="Sangwan N."/>
            <person name="Oldach P."/>
            <person name="Khurana J.P."/>
            <person name="Lal R."/>
        </authorList>
    </citation>
    <scope>NUCLEOTIDE SEQUENCE [LARGE SCALE GENOMIC DNA]</scope>
    <source>
        <strain evidence="2 3">RL-3</strain>
    </source>
</reference>
<comment type="caution">
    <text evidence="2">The sequence shown here is derived from an EMBL/GenBank/DDBJ whole genome shotgun (WGS) entry which is preliminary data.</text>
</comment>
<name>T0J453_9SPHN</name>
<feature type="transmembrane region" description="Helical" evidence="1">
    <location>
        <begin position="6"/>
        <end position="26"/>
    </location>
</feature>